<evidence type="ECO:0000256" key="5">
    <source>
        <dbReference type="ARBA" id="ARBA00022825"/>
    </source>
</evidence>
<dbReference type="RefSeq" id="WP_146393599.1">
    <property type="nucleotide sequence ID" value="NZ_SJPK01000022.1"/>
</dbReference>
<dbReference type="Proteomes" id="UP000318053">
    <property type="component" value="Unassembled WGS sequence"/>
</dbReference>
<evidence type="ECO:0000256" key="3">
    <source>
        <dbReference type="ARBA" id="ARBA00022729"/>
    </source>
</evidence>
<evidence type="ECO:0000256" key="6">
    <source>
        <dbReference type="RuleBase" id="RU004296"/>
    </source>
</evidence>
<name>A0A5C5WYM9_9BACT</name>
<sequence length="282" mass="30657">MKNQNANNNWLLQNDLLHPIGNPLPLLPRSIIGTDDRQACPDVTLNPFRWICQIESTGRTRSGATGTAYGTGCLIGRQTILTAAHNFFVGGQKVANRDVRITFGTDGDRSRPMLGAYAVTNVETPNAYNPAEIVSSHDIAVVGLRAPYPADQITNMGSQSWTEITASQLLHEQAFISGYPVDRPRTPPPTEPANAVQFWHVERVTDIASGELFYAVDTTIGQSGSPILAQLQLENGRTDTVAVGVHTNAASDLLPNRGLTIEGPIADFVRHHYESNERGFMA</sequence>
<keyword evidence="5 6" id="KW-0720">Serine protease</keyword>
<dbReference type="InterPro" id="IPR008256">
    <property type="entry name" value="Peptidase_S1B"/>
</dbReference>
<dbReference type="PANTHER" id="PTHR15462:SF8">
    <property type="entry name" value="SERINE PROTEASE"/>
    <property type="match status" value="1"/>
</dbReference>
<accession>A0A5C5WYM9</accession>
<gene>
    <name evidence="7" type="primary">blaSE</name>
    <name evidence="7" type="ORF">CA85_47980</name>
</gene>
<dbReference type="AlphaFoldDB" id="A0A5C5WYM9"/>
<evidence type="ECO:0000256" key="2">
    <source>
        <dbReference type="ARBA" id="ARBA00022670"/>
    </source>
</evidence>
<protein>
    <recommendedName>
        <fullName evidence="6">Serine protease</fullName>
        <ecNumber evidence="6">3.4.21.-</ecNumber>
    </recommendedName>
</protein>
<dbReference type="SUPFAM" id="SSF50494">
    <property type="entry name" value="Trypsin-like serine proteases"/>
    <property type="match status" value="1"/>
</dbReference>
<keyword evidence="4 6" id="KW-0378">Hydrolase</keyword>
<dbReference type="InterPro" id="IPR050966">
    <property type="entry name" value="Glutamyl_endopeptidase"/>
</dbReference>
<evidence type="ECO:0000256" key="4">
    <source>
        <dbReference type="ARBA" id="ARBA00022801"/>
    </source>
</evidence>
<dbReference type="Pfam" id="PF13365">
    <property type="entry name" value="Trypsin_2"/>
    <property type="match status" value="1"/>
</dbReference>
<reference evidence="7 8" key="1">
    <citation type="submission" date="2019-02" db="EMBL/GenBank/DDBJ databases">
        <title>Deep-cultivation of Planctomycetes and their phenomic and genomic characterization uncovers novel biology.</title>
        <authorList>
            <person name="Wiegand S."/>
            <person name="Jogler M."/>
            <person name="Boedeker C."/>
            <person name="Pinto D."/>
            <person name="Vollmers J."/>
            <person name="Rivas-Marin E."/>
            <person name="Kohn T."/>
            <person name="Peeters S.H."/>
            <person name="Heuer A."/>
            <person name="Rast P."/>
            <person name="Oberbeckmann S."/>
            <person name="Bunk B."/>
            <person name="Jeske O."/>
            <person name="Meyerdierks A."/>
            <person name="Storesund J.E."/>
            <person name="Kallscheuer N."/>
            <person name="Luecker S."/>
            <person name="Lage O.M."/>
            <person name="Pohl T."/>
            <person name="Merkel B.J."/>
            <person name="Hornburger P."/>
            <person name="Mueller R.-W."/>
            <person name="Bruemmer F."/>
            <person name="Labrenz M."/>
            <person name="Spormann A.M."/>
            <person name="Op Den Camp H."/>
            <person name="Overmann J."/>
            <person name="Amann R."/>
            <person name="Jetten M.S.M."/>
            <person name="Mascher T."/>
            <person name="Medema M.H."/>
            <person name="Devos D.P."/>
            <person name="Kaster A.-K."/>
            <person name="Ovreas L."/>
            <person name="Rohde M."/>
            <person name="Galperin M.Y."/>
            <person name="Jogler C."/>
        </authorList>
    </citation>
    <scope>NUCLEOTIDE SEQUENCE [LARGE SCALE GENOMIC DNA]</scope>
    <source>
        <strain evidence="7 8">CA85</strain>
    </source>
</reference>
<evidence type="ECO:0000313" key="8">
    <source>
        <dbReference type="Proteomes" id="UP000318053"/>
    </source>
</evidence>
<keyword evidence="3" id="KW-0732">Signal</keyword>
<evidence type="ECO:0000313" key="7">
    <source>
        <dbReference type="EMBL" id="TWT55698.1"/>
    </source>
</evidence>
<comment type="caution">
    <text evidence="7">The sequence shown here is derived from an EMBL/GenBank/DDBJ whole genome shotgun (WGS) entry which is preliminary data.</text>
</comment>
<comment type="similarity">
    <text evidence="1 6">Belongs to the peptidase S1B family.</text>
</comment>
<proteinExistence type="inferred from homology"/>
<dbReference type="GO" id="GO:0006508">
    <property type="term" value="P:proteolysis"/>
    <property type="evidence" value="ECO:0007669"/>
    <property type="project" value="UniProtKB-KW"/>
</dbReference>
<keyword evidence="2 6" id="KW-0645">Protease</keyword>
<dbReference type="OrthoDB" id="191045at2"/>
<dbReference type="EC" id="3.4.21.-" evidence="6"/>
<dbReference type="EMBL" id="SJPK01000022">
    <property type="protein sequence ID" value="TWT55698.1"/>
    <property type="molecule type" value="Genomic_DNA"/>
</dbReference>
<dbReference type="InterPro" id="IPR043504">
    <property type="entry name" value="Peptidase_S1_PA_chymotrypsin"/>
</dbReference>
<evidence type="ECO:0000256" key="1">
    <source>
        <dbReference type="ARBA" id="ARBA00008764"/>
    </source>
</evidence>
<keyword evidence="8" id="KW-1185">Reference proteome</keyword>
<dbReference type="Gene3D" id="2.40.10.10">
    <property type="entry name" value="Trypsin-like serine proteases"/>
    <property type="match status" value="2"/>
</dbReference>
<dbReference type="PRINTS" id="PR00839">
    <property type="entry name" value="V8PROTEASE"/>
</dbReference>
<dbReference type="PANTHER" id="PTHR15462">
    <property type="entry name" value="SERINE PROTEASE"/>
    <property type="match status" value="1"/>
</dbReference>
<dbReference type="InterPro" id="IPR009003">
    <property type="entry name" value="Peptidase_S1_PA"/>
</dbReference>
<organism evidence="7 8">
    <name type="scientific">Allorhodopirellula solitaria</name>
    <dbReference type="NCBI Taxonomy" id="2527987"/>
    <lineage>
        <taxon>Bacteria</taxon>
        <taxon>Pseudomonadati</taxon>
        <taxon>Planctomycetota</taxon>
        <taxon>Planctomycetia</taxon>
        <taxon>Pirellulales</taxon>
        <taxon>Pirellulaceae</taxon>
        <taxon>Allorhodopirellula</taxon>
    </lineage>
</organism>
<dbReference type="GO" id="GO:0008236">
    <property type="term" value="F:serine-type peptidase activity"/>
    <property type="evidence" value="ECO:0007669"/>
    <property type="project" value="UniProtKB-KW"/>
</dbReference>